<dbReference type="RefSeq" id="WP_154936596.1">
    <property type="nucleotide sequence ID" value="NZ_VIXA01000001.1"/>
</dbReference>
<keyword evidence="4" id="KW-0808">Transferase</keyword>
<dbReference type="InterPro" id="IPR025847">
    <property type="entry name" value="MEDS_domain"/>
</dbReference>
<evidence type="ECO:0000313" key="4">
    <source>
        <dbReference type="EMBL" id="TWG27513.1"/>
    </source>
</evidence>
<feature type="domain" description="MEDS" evidence="3">
    <location>
        <begin position="14"/>
        <end position="157"/>
    </location>
</feature>
<dbReference type="Pfam" id="PF13581">
    <property type="entry name" value="HATPase_c_2"/>
    <property type="match status" value="1"/>
</dbReference>
<evidence type="ECO:0000313" key="5">
    <source>
        <dbReference type="Proteomes" id="UP000319927"/>
    </source>
</evidence>
<proteinExistence type="predicted"/>
<dbReference type="OrthoDB" id="4088450at2"/>
<dbReference type="Gene3D" id="3.30.565.10">
    <property type="entry name" value="Histidine kinase-like ATPase, C-terminal domain"/>
    <property type="match status" value="1"/>
</dbReference>
<dbReference type="GO" id="GO:0004674">
    <property type="term" value="F:protein serine/threonine kinase activity"/>
    <property type="evidence" value="ECO:0007669"/>
    <property type="project" value="UniProtKB-KW"/>
</dbReference>
<dbReference type="PANTHER" id="PTHR35526:SF3">
    <property type="entry name" value="ANTI-SIGMA-F FACTOR RSBW"/>
    <property type="match status" value="1"/>
</dbReference>
<dbReference type="PANTHER" id="PTHR35526">
    <property type="entry name" value="ANTI-SIGMA-F FACTOR RSBW-RELATED"/>
    <property type="match status" value="1"/>
</dbReference>
<dbReference type="Pfam" id="PF14417">
    <property type="entry name" value="MEDS"/>
    <property type="match status" value="1"/>
</dbReference>
<dbReference type="InterPro" id="IPR003594">
    <property type="entry name" value="HATPase_dom"/>
</dbReference>
<dbReference type="SUPFAM" id="SSF55874">
    <property type="entry name" value="ATPase domain of HSP90 chaperone/DNA topoisomerase II/histidine kinase"/>
    <property type="match status" value="1"/>
</dbReference>
<evidence type="ECO:0000259" key="2">
    <source>
        <dbReference type="Pfam" id="PF13581"/>
    </source>
</evidence>
<sequence length="320" mass="34051">MRTGAAAGHRGYFHEAVCYGSDDDLLAVVVPFLTGGVAAGEPTLVAFGERNTALVRAALGPDSGVSYLGGGDVYARPTAAIRSYRQLLADHVAAGAGQIRIIGELPPSAFGATWDWWARYESAINHAYDDFPLWSMCAYDTRTTPTPMLADVLRTHPRTAMPDGRHVPNEGYTPPEVYLLENRPIAPDPLQAGAPAVELHDPTPARAREAVHEAGRGRLKVDDVDDLAVAVSEVVTNALRHGRPPVRFRLWTGPDRIVVSVDDCGAGPSDPYAGLLPAGGAAPGGLGLWITHQSCNYVAMHRGTDAFTLRLTAGNPHVTP</sequence>
<keyword evidence="1" id="KW-0723">Serine/threonine-protein kinase</keyword>
<dbReference type="InterPro" id="IPR047718">
    <property type="entry name" value="RsbA-like_anti_sig"/>
</dbReference>
<organism evidence="4 5">
    <name type="scientific">Micromonospora palomenae</name>
    <dbReference type="NCBI Taxonomy" id="1461247"/>
    <lineage>
        <taxon>Bacteria</taxon>
        <taxon>Bacillati</taxon>
        <taxon>Actinomycetota</taxon>
        <taxon>Actinomycetes</taxon>
        <taxon>Micromonosporales</taxon>
        <taxon>Micromonosporaceae</taxon>
        <taxon>Micromonospora</taxon>
    </lineage>
</organism>
<dbReference type="EMBL" id="VIXA01000001">
    <property type="protein sequence ID" value="TWG27513.1"/>
    <property type="molecule type" value="Genomic_DNA"/>
</dbReference>
<dbReference type="InterPro" id="IPR036890">
    <property type="entry name" value="HATPase_C_sf"/>
</dbReference>
<gene>
    <name evidence="4" type="ORF">FHX75_11657</name>
</gene>
<feature type="domain" description="Histidine kinase/HSP90-like ATPase" evidence="2">
    <location>
        <begin position="206"/>
        <end position="312"/>
    </location>
</feature>
<dbReference type="NCBIfam" id="NF041045">
    <property type="entry name" value="RsbA_anti_sig"/>
    <property type="match status" value="1"/>
</dbReference>
<dbReference type="InterPro" id="IPR050267">
    <property type="entry name" value="Anti-sigma-factor_SerPK"/>
</dbReference>
<name>A0A561WUG5_9ACTN</name>
<reference evidence="4 5" key="1">
    <citation type="submission" date="2019-06" db="EMBL/GenBank/DDBJ databases">
        <title>Sequencing the genomes of 1000 actinobacteria strains.</title>
        <authorList>
            <person name="Klenk H.-P."/>
        </authorList>
    </citation>
    <scope>NUCLEOTIDE SEQUENCE [LARGE SCALE GENOMIC DNA]</scope>
    <source>
        <strain evidence="4 5">DSM 102131</strain>
    </source>
</reference>
<protein>
    <submittedName>
        <fullName evidence="4">Histidine kinase-like protein</fullName>
    </submittedName>
</protein>
<dbReference type="AlphaFoldDB" id="A0A561WUG5"/>
<dbReference type="CDD" id="cd16936">
    <property type="entry name" value="HATPase_RsbW-like"/>
    <property type="match status" value="1"/>
</dbReference>
<dbReference type="Proteomes" id="UP000319927">
    <property type="component" value="Unassembled WGS sequence"/>
</dbReference>
<comment type="caution">
    <text evidence="4">The sequence shown here is derived from an EMBL/GenBank/DDBJ whole genome shotgun (WGS) entry which is preliminary data.</text>
</comment>
<keyword evidence="5" id="KW-1185">Reference proteome</keyword>
<evidence type="ECO:0000256" key="1">
    <source>
        <dbReference type="ARBA" id="ARBA00022527"/>
    </source>
</evidence>
<accession>A0A561WUG5</accession>
<keyword evidence="4" id="KW-0418">Kinase</keyword>
<evidence type="ECO:0000259" key="3">
    <source>
        <dbReference type="Pfam" id="PF14417"/>
    </source>
</evidence>